<comment type="caution">
    <text evidence="8">The sequence shown here is derived from an EMBL/GenBank/DDBJ whole genome shotgun (WGS) entry which is preliminary data.</text>
</comment>
<dbReference type="PANTHER" id="PTHR47804">
    <property type="entry name" value="60S RIBOSOMAL PROTEIN L19"/>
    <property type="match status" value="1"/>
</dbReference>
<dbReference type="InterPro" id="IPR052430">
    <property type="entry name" value="IVT-Associated"/>
</dbReference>
<keyword evidence="3 6" id="KW-1133">Transmembrane helix</keyword>
<dbReference type="AlphaFoldDB" id="A0A8H5G4S0"/>
<evidence type="ECO:0000256" key="3">
    <source>
        <dbReference type="ARBA" id="ARBA00022989"/>
    </source>
</evidence>
<organism evidence="8 9">
    <name type="scientific">Leucocoprinus leucothites</name>
    <dbReference type="NCBI Taxonomy" id="201217"/>
    <lineage>
        <taxon>Eukaryota</taxon>
        <taxon>Fungi</taxon>
        <taxon>Dikarya</taxon>
        <taxon>Basidiomycota</taxon>
        <taxon>Agaricomycotina</taxon>
        <taxon>Agaricomycetes</taxon>
        <taxon>Agaricomycetidae</taxon>
        <taxon>Agaricales</taxon>
        <taxon>Agaricineae</taxon>
        <taxon>Agaricaceae</taxon>
        <taxon>Leucocoprinus</taxon>
    </lineage>
</organism>
<feature type="transmembrane region" description="Helical" evidence="6">
    <location>
        <begin position="668"/>
        <end position="690"/>
    </location>
</feature>
<evidence type="ECO:0000313" key="8">
    <source>
        <dbReference type="EMBL" id="KAF5358216.1"/>
    </source>
</evidence>
<feature type="transmembrane region" description="Helical" evidence="6">
    <location>
        <begin position="594"/>
        <end position="613"/>
    </location>
</feature>
<feature type="domain" description="Integral membrane bound transporter" evidence="7">
    <location>
        <begin position="565"/>
        <end position="689"/>
    </location>
</feature>
<dbReference type="Pfam" id="PF13515">
    <property type="entry name" value="FUSC_2"/>
    <property type="match status" value="1"/>
</dbReference>
<dbReference type="Proteomes" id="UP000559027">
    <property type="component" value="Unassembled WGS sequence"/>
</dbReference>
<evidence type="ECO:0000256" key="1">
    <source>
        <dbReference type="ARBA" id="ARBA00004141"/>
    </source>
</evidence>
<sequence>MLFIHERNLLEFMSALWSLVASRRFLARMLSTVLCATAVVLRPFSRFGGSSAFLAITIKELVFSPQENLPQQIEATFFNLVGGLVGVSLSSLGKFLASLAYDRTGGSVLTRCIPGLTLSSICFLAGWFKSWLPRLTLASRIACFVSIWLLTFDVGGPQHIHQEAIAFIWMIGVAATVSLFSSMILLRWSSTQFAVELANAFSELRSCLQSSLEEHIAEKSEENVPCSSRTAPADLLQRSVSLEKLYQQAYFELRLGRVSVKSLKPLITTVEHLRRVLSRHLVIPQLSFVDANDEANVVSAFRQPALDLGAVLLESMKVIEEQIVFCYNASTLSHVPETSTDLTAFQNRLVEAVNIARSHLEKISDHLDLQKRKSSGDVRLPTKVFDACACMIFLLQMAQEIQFSLRVVKEVRACFDESRPRLWYPRFSLAWLGVTPTVVSHEEGGTFLDEGIPEESSLLSEREALQGIAERTYNGFRREHENYIDRLTAKRSRITGRLFSPEWFKSLIHSNWNHPKTLRARLRLSKVSRAFKQSAHLRHAFKNAAGVALLSLPAYLGGNSPGRKWFQQSFGQWMVISYVWVLETNTGATIRISYLRLNGTLLGAIYAWVASLICKTNPYGLVVLMMAAELPTSWVIMNTTFSPMGTVAAVTLPPILFTPYFHPDTENYTWRIALLRAALISIGIIAALLANSLLFPRHCRVLFLTRVCETLGLSNQLFMNMSRSLFQSSQTSAVHKKRNYKLEREIRKYLYRLAILLKTMDDEASLLPKPMHRYRRVLTVLHRLSHSLTNLRKIGQHVPKKDVVMAVAPQRRELVSRICIGLFASEQVFRARQPLPQFLPSSRAAFMALEREVEEHLLESRHDDSESLGMSLIYIFAELDLLAELVDTIDELVEHTRELFGTSAWLDQMNTTPVAPSGMTSMQDDSTVLSRVATQ</sequence>
<keyword evidence="9" id="KW-1185">Reference proteome</keyword>
<dbReference type="PANTHER" id="PTHR47804:SF3">
    <property type="entry name" value="PROTEIN BRE4"/>
    <property type="match status" value="1"/>
</dbReference>
<feature type="region of interest" description="Disordered" evidence="5">
    <location>
        <begin position="914"/>
        <end position="935"/>
    </location>
</feature>
<evidence type="ECO:0000259" key="7">
    <source>
        <dbReference type="Pfam" id="PF13515"/>
    </source>
</evidence>
<protein>
    <recommendedName>
        <fullName evidence="7">Integral membrane bound transporter domain-containing protein</fullName>
    </recommendedName>
</protein>
<gene>
    <name evidence="8" type="ORF">D9756_001810</name>
</gene>
<proteinExistence type="predicted"/>
<keyword evidence="4 6" id="KW-0472">Membrane</keyword>
<accession>A0A8H5G4S0</accession>
<evidence type="ECO:0000256" key="2">
    <source>
        <dbReference type="ARBA" id="ARBA00022692"/>
    </source>
</evidence>
<dbReference type="OrthoDB" id="68611at2759"/>
<reference evidence="8 9" key="1">
    <citation type="journal article" date="2020" name="ISME J.">
        <title>Uncovering the hidden diversity of litter-decomposition mechanisms in mushroom-forming fungi.</title>
        <authorList>
            <person name="Floudas D."/>
            <person name="Bentzer J."/>
            <person name="Ahren D."/>
            <person name="Johansson T."/>
            <person name="Persson P."/>
            <person name="Tunlid A."/>
        </authorList>
    </citation>
    <scope>NUCLEOTIDE SEQUENCE [LARGE SCALE GENOMIC DNA]</scope>
    <source>
        <strain evidence="8 9">CBS 146.42</strain>
    </source>
</reference>
<keyword evidence="2 6" id="KW-0812">Transmembrane</keyword>
<evidence type="ECO:0000256" key="4">
    <source>
        <dbReference type="ARBA" id="ARBA00023136"/>
    </source>
</evidence>
<comment type="subcellular location">
    <subcellularLocation>
        <location evidence="1">Membrane</location>
        <topology evidence="1">Multi-pass membrane protein</topology>
    </subcellularLocation>
</comment>
<feature type="transmembrane region" description="Helical" evidence="6">
    <location>
        <begin position="644"/>
        <end position="662"/>
    </location>
</feature>
<evidence type="ECO:0000256" key="6">
    <source>
        <dbReference type="SAM" id="Phobius"/>
    </source>
</evidence>
<evidence type="ECO:0000256" key="5">
    <source>
        <dbReference type="SAM" id="MobiDB-lite"/>
    </source>
</evidence>
<feature type="transmembrane region" description="Helical" evidence="6">
    <location>
        <begin position="164"/>
        <end position="186"/>
    </location>
</feature>
<dbReference type="EMBL" id="JAACJO010000005">
    <property type="protein sequence ID" value="KAF5358216.1"/>
    <property type="molecule type" value="Genomic_DNA"/>
</dbReference>
<dbReference type="InterPro" id="IPR049453">
    <property type="entry name" value="Memb_transporter_dom"/>
</dbReference>
<name>A0A8H5G4S0_9AGAR</name>
<evidence type="ECO:0000313" key="9">
    <source>
        <dbReference type="Proteomes" id="UP000559027"/>
    </source>
</evidence>
<feature type="transmembrane region" description="Helical" evidence="6">
    <location>
        <begin position="134"/>
        <end position="152"/>
    </location>
</feature>
<dbReference type="GO" id="GO:0016020">
    <property type="term" value="C:membrane"/>
    <property type="evidence" value="ECO:0007669"/>
    <property type="project" value="UniProtKB-SubCell"/>
</dbReference>